<dbReference type="AlphaFoldDB" id="A0A3N1GUL7"/>
<sequence>MEMALVLPLLLLLLFGIIDFGRALNAQITLTEAAREGARAAALGFDGRARVTSAAGPVRVDTLDISACDGDLGADAVVSMSHAFRPVTPVGSLMGFFGGGSDGSFTIVARGVMPCVG</sequence>
<dbReference type="Pfam" id="PF07811">
    <property type="entry name" value="TadE"/>
    <property type="match status" value="1"/>
</dbReference>
<dbReference type="InterPro" id="IPR012495">
    <property type="entry name" value="TadE-like_dom"/>
</dbReference>
<evidence type="ECO:0000313" key="2">
    <source>
        <dbReference type="EMBL" id="ROP33898.1"/>
    </source>
</evidence>
<organism evidence="2 3">
    <name type="scientific">Couchioplanes caeruleus</name>
    <dbReference type="NCBI Taxonomy" id="56438"/>
    <lineage>
        <taxon>Bacteria</taxon>
        <taxon>Bacillati</taxon>
        <taxon>Actinomycetota</taxon>
        <taxon>Actinomycetes</taxon>
        <taxon>Micromonosporales</taxon>
        <taxon>Micromonosporaceae</taxon>
        <taxon>Couchioplanes</taxon>
    </lineage>
</organism>
<protein>
    <submittedName>
        <fullName evidence="2">TadE-like protein</fullName>
    </submittedName>
</protein>
<evidence type="ECO:0000259" key="1">
    <source>
        <dbReference type="Pfam" id="PF07811"/>
    </source>
</evidence>
<reference evidence="2 3" key="1">
    <citation type="submission" date="2018-11" db="EMBL/GenBank/DDBJ databases">
        <title>Sequencing the genomes of 1000 actinobacteria strains.</title>
        <authorList>
            <person name="Klenk H.-P."/>
        </authorList>
    </citation>
    <scope>NUCLEOTIDE SEQUENCE [LARGE SCALE GENOMIC DNA]</scope>
    <source>
        <strain evidence="2 3">DSM 43634</strain>
    </source>
</reference>
<feature type="domain" description="TadE-like" evidence="1">
    <location>
        <begin position="2"/>
        <end position="39"/>
    </location>
</feature>
<gene>
    <name evidence="2" type="ORF">EDD30_6952</name>
</gene>
<dbReference type="Proteomes" id="UP000271683">
    <property type="component" value="Unassembled WGS sequence"/>
</dbReference>
<comment type="caution">
    <text evidence="2">The sequence shown here is derived from an EMBL/GenBank/DDBJ whole genome shotgun (WGS) entry which is preliminary data.</text>
</comment>
<proteinExistence type="predicted"/>
<dbReference type="RefSeq" id="WP_211353764.1">
    <property type="nucleotide sequence ID" value="NZ_RJKL01000001.1"/>
</dbReference>
<evidence type="ECO:0000313" key="3">
    <source>
        <dbReference type="Proteomes" id="UP000271683"/>
    </source>
</evidence>
<dbReference type="EMBL" id="RJKL01000001">
    <property type="protein sequence ID" value="ROP33898.1"/>
    <property type="molecule type" value="Genomic_DNA"/>
</dbReference>
<accession>A0A3N1GUL7</accession>
<name>A0A3N1GUL7_9ACTN</name>